<reference evidence="3 4" key="1">
    <citation type="journal article" date="2013" name="Nature">
        <title>The genomes of four tapeworm species reveal adaptations to parasitism.</title>
        <authorList>
            <person name="Tsai I.J."/>
            <person name="Zarowiecki M."/>
            <person name="Holroyd N."/>
            <person name="Garciarrubio A."/>
            <person name="Sanchez-Flores A."/>
            <person name="Brooks K.L."/>
            <person name="Tracey A."/>
            <person name="Bobes R.J."/>
            <person name="Fragoso G."/>
            <person name="Sciutto E."/>
            <person name="Aslett M."/>
            <person name="Beasley H."/>
            <person name="Bennett H.M."/>
            <person name="Cai J."/>
            <person name="Camicia F."/>
            <person name="Clark R."/>
            <person name="Cucher M."/>
            <person name="De Silva N."/>
            <person name="Day T.A."/>
            <person name="Deplazes P."/>
            <person name="Estrada K."/>
            <person name="Fernandez C."/>
            <person name="Holland P.W."/>
            <person name="Hou J."/>
            <person name="Hu S."/>
            <person name="Huckvale T."/>
            <person name="Hung S.S."/>
            <person name="Kamenetzky L."/>
            <person name="Keane J.A."/>
            <person name="Kiss F."/>
            <person name="Koziol U."/>
            <person name="Lambert O."/>
            <person name="Liu K."/>
            <person name="Luo X."/>
            <person name="Luo Y."/>
            <person name="Macchiaroli N."/>
            <person name="Nichol S."/>
            <person name="Paps J."/>
            <person name="Parkinson J."/>
            <person name="Pouchkina-Stantcheva N."/>
            <person name="Riddiford N."/>
            <person name="Rosenzvit M."/>
            <person name="Salinas G."/>
            <person name="Wasmuth J.D."/>
            <person name="Zamanian M."/>
            <person name="Zheng Y."/>
            <person name="Cai X."/>
            <person name="Soberon X."/>
            <person name="Olson P.D."/>
            <person name="Laclette J.P."/>
            <person name="Brehm K."/>
            <person name="Berriman M."/>
            <person name="Garciarrubio A."/>
            <person name="Bobes R.J."/>
            <person name="Fragoso G."/>
            <person name="Sanchez-Flores A."/>
            <person name="Estrada K."/>
            <person name="Cevallos M.A."/>
            <person name="Morett E."/>
            <person name="Gonzalez V."/>
            <person name="Portillo T."/>
            <person name="Ochoa-Leyva A."/>
            <person name="Jose M.V."/>
            <person name="Sciutto E."/>
            <person name="Landa A."/>
            <person name="Jimenez L."/>
            <person name="Valdes V."/>
            <person name="Carrero J.C."/>
            <person name="Larralde C."/>
            <person name="Morales-Montor J."/>
            <person name="Limon-Lason J."/>
            <person name="Soberon X."/>
            <person name="Laclette J.P."/>
        </authorList>
    </citation>
    <scope>NUCLEOTIDE SEQUENCE [LARGE SCALE GENOMIC DNA]</scope>
</reference>
<sequence length="82" mass="9097">MSVLCLLLIALAHFASAVTLKEGLADKEKYIFYDTSPFNVGLHAGLALLITYGVLGTFTPSVMIITKALEKRRKRRSRTMSH</sequence>
<evidence type="ECO:0000313" key="4">
    <source>
        <dbReference type="Proteomes" id="UP000492820"/>
    </source>
</evidence>
<evidence type="ECO:0000313" key="5">
    <source>
        <dbReference type="WBParaSite" id="EgrG_000264400"/>
    </source>
</evidence>
<keyword evidence="1" id="KW-0472">Membrane</keyword>
<reference evidence="5" key="3">
    <citation type="submission" date="2020-10" db="UniProtKB">
        <authorList>
            <consortium name="WormBaseParasite"/>
        </authorList>
    </citation>
    <scope>IDENTIFICATION</scope>
</reference>
<keyword evidence="1" id="KW-0812">Transmembrane</keyword>
<dbReference type="OrthoDB" id="6264453at2759"/>
<protein>
    <submittedName>
        <fullName evidence="3 5">Expressed conserved protein</fullName>
    </submittedName>
</protein>
<dbReference type="WBParaSite" id="EgrG_000264400">
    <property type="protein sequence ID" value="EgrG_000264400"/>
    <property type="gene ID" value="EgrG_000264400"/>
</dbReference>
<gene>
    <name evidence="3" type="ORF">EgrG_000264400</name>
</gene>
<name>A0A068X046_ECHGR</name>
<proteinExistence type="predicted"/>
<keyword evidence="1" id="KW-1133">Transmembrane helix</keyword>
<evidence type="ECO:0000313" key="3">
    <source>
        <dbReference type="EMBL" id="CDS24146.1"/>
    </source>
</evidence>
<dbReference type="EMBL" id="LK028598">
    <property type="protein sequence ID" value="CDS24146.1"/>
    <property type="molecule type" value="Genomic_DNA"/>
</dbReference>
<keyword evidence="2" id="KW-0732">Signal</keyword>
<evidence type="ECO:0000256" key="2">
    <source>
        <dbReference type="SAM" id="SignalP"/>
    </source>
</evidence>
<reference evidence="3" key="2">
    <citation type="submission" date="2014-06" db="EMBL/GenBank/DDBJ databases">
        <authorList>
            <person name="Aslett M."/>
        </authorList>
    </citation>
    <scope>NUCLEOTIDE SEQUENCE</scope>
</reference>
<organism evidence="3">
    <name type="scientific">Echinococcus granulosus</name>
    <name type="common">Hydatid tapeworm</name>
    <dbReference type="NCBI Taxonomy" id="6210"/>
    <lineage>
        <taxon>Eukaryota</taxon>
        <taxon>Metazoa</taxon>
        <taxon>Spiralia</taxon>
        <taxon>Lophotrochozoa</taxon>
        <taxon>Platyhelminthes</taxon>
        <taxon>Cestoda</taxon>
        <taxon>Eucestoda</taxon>
        <taxon>Cyclophyllidea</taxon>
        <taxon>Taeniidae</taxon>
        <taxon>Echinococcus</taxon>
        <taxon>Echinococcus granulosus group</taxon>
    </lineage>
</organism>
<feature type="chain" id="PRO_5035983885" evidence="2">
    <location>
        <begin position="18"/>
        <end position="82"/>
    </location>
</feature>
<dbReference type="AlphaFoldDB" id="A0A068X046"/>
<accession>A0A068X046</accession>
<evidence type="ECO:0000256" key="1">
    <source>
        <dbReference type="SAM" id="Phobius"/>
    </source>
</evidence>
<dbReference type="SMR" id="A0A068X046"/>
<feature type="transmembrane region" description="Helical" evidence="1">
    <location>
        <begin position="41"/>
        <end position="66"/>
    </location>
</feature>
<dbReference type="Proteomes" id="UP000492820">
    <property type="component" value="Unassembled WGS sequence"/>
</dbReference>
<feature type="signal peptide" evidence="2">
    <location>
        <begin position="1"/>
        <end position="17"/>
    </location>
</feature>